<dbReference type="OrthoDB" id="9802862at2"/>
<feature type="domain" description="LysM" evidence="8">
    <location>
        <begin position="2"/>
        <end position="47"/>
    </location>
</feature>
<dbReference type="PROSITE" id="PS51782">
    <property type="entry name" value="LYSM"/>
    <property type="match status" value="1"/>
</dbReference>
<protein>
    <submittedName>
        <fullName evidence="10">Peptidase M14</fullName>
    </submittedName>
</protein>
<evidence type="ECO:0000256" key="1">
    <source>
        <dbReference type="ARBA" id="ARBA00001947"/>
    </source>
</evidence>
<dbReference type="SMART" id="SM00631">
    <property type="entry name" value="Zn_pept"/>
    <property type="match status" value="1"/>
</dbReference>
<dbReference type="PROSITE" id="PS52035">
    <property type="entry name" value="PEPTIDASE_M14"/>
    <property type="match status" value="1"/>
</dbReference>
<evidence type="ECO:0000256" key="6">
    <source>
        <dbReference type="ARBA" id="ARBA00023049"/>
    </source>
</evidence>
<comment type="similarity">
    <text evidence="2 7">Belongs to the peptidase M14 family.</text>
</comment>
<dbReference type="InterPro" id="IPR018392">
    <property type="entry name" value="LysM"/>
</dbReference>
<dbReference type="InterPro" id="IPR034274">
    <property type="entry name" value="ENP1_M14_CPD"/>
</dbReference>
<gene>
    <name evidence="10" type="ORF">BG53_12875</name>
</gene>
<comment type="caution">
    <text evidence="7">Lacks conserved residue(s) required for the propagation of feature annotation.</text>
</comment>
<dbReference type="GO" id="GO:0004181">
    <property type="term" value="F:metallocarboxypeptidase activity"/>
    <property type="evidence" value="ECO:0007669"/>
    <property type="project" value="InterPro"/>
</dbReference>
<dbReference type="GO" id="GO:0006508">
    <property type="term" value="P:proteolysis"/>
    <property type="evidence" value="ECO:0007669"/>
    <property type="project" value="UniProtKB-KW"/>
</dbReference>
<dbReference type="Proteomes" id="UP000053750">
    <property type="component" value="Unassembled WGS sequence"/>
</dbReference>
<organism evidence="10 11">
    <name type="scientific">Paenibacillus darwinianus</name>
    <dbReference type="NCBI Taxonomy" id="1380763"/>
    <lineage>
        <taxon>Bacteria</taxon>
        <taxon>Bacillati</taxon>
        <taxon>Bacillota</taxon>
        <taxon>Bacilli</taxon>
        <taxon>Bacillales</taxon>
        <taxon>Paenibacillaceae</taxon>
        <taxon>Paenibacillus</taxon>
    </lineage>
</organism>
<dbReference type="GO" id="GO:0005615">
    <property type="term" value="C:extracellular space"/>
    <property type="evidence" value="ECO:0007669"/>
    <property type="project" value="TreeGrafter"/>
</dbReference>
<dbReference type="InterPro" id="IPR000834">
    <property type="entry name" value="Peptidase_M14"/>
</dbReference>
<dbReference type="Pfam" id="PF00246">
    <property type="entry name" value="Peptidase_M14"/>
    <property type="match status" value="1"/>
</dbReference>
<dbReference type="PANTHER" id="PTHR11705:SF143">
    <property type="entry name" value="SLL0236 PROTEIN"/>
    <property type="match status" value="1"/>
</dbReference>
<keyword evidence="5" id="KW-0862">Zinc</keyword>
<evidence type="ECO:0000259" key="8">
    <source>
        <dbReference type="PROSITE" id="PS51782"/>
    </source>
</evidence>
<dbReference type="InterPro" id="IPR036779">
    <property type="entry name" value="LysM_dom_sf"/>
</dbReference>
<keyword evidence="6" id="KW-0482">Metalloprotease</keyword>
<dbReference type="RefSeq" id="WP_036580764.1">
    <property type="nucleotide sequence ID" value="NZ_KK082182.1"/>
</dbReference>
<evidence type="ECO:0000313" key="11">
    <source>
        <dbReference type="Proteomes" id="UP000053750"/>
    </source>
</evidence>
<reference evidence="10 11" key="1">
    <citation type="submission" date="2014-02" db="EMBL/GenBank/DDBJ databases">
        <title>Genome sequence of Paenibacillus darwinianus reveals adaptive mechanisms for survival in Antarctic soils.</title>
        <authorList>
            <person name="Dsouza M."/>
            <person name="Taylor M.W."/>
            <person name="Turner S.J."/>
            <person name="Aislabie J."/>
        </authorList>
    </citation>
    <scope>NUCLEOTIDE SEQUENCE [LARGE SCALE GENOMIC DNA]</scope>
    <source>
        <strain evidence="10 11">CE1</strain>
    </source>
</reference>
<dbReference type="CDD" id="cd00118">
    <property type="entry name" value="LysM"/>
    <property type="match status" value="1"/>
</dbReference>
<evidence type="ECO:0000313" key="10">
    <source>
        <dbReference type="EMBL" id="EXX90809.1"/>
    </source>
</evidence>
<comment type="cofactor">
    <cofactor evidence="1">
        <name>Zn(2+)</name>
        <dbReference type="ChEBI" id="CHEBI:29105"/>
    </cofactor>
</comment>
<dbReference type="SUPFAM" id="SSF53187">
    <property type="entry name" value="Zn-dependent exopeptidases"/>
    <property type="match status" value="1"/>
</dbReference>
<feature type="domain" description="Peptidase M14" evidence="9">
    <location>
        <begin position="65"/>
        <end position="357"/>
    </location>
</feature>
<proteinExistence type="inferred from homology"/>
<evidence type="ECO:0000256" key="5">
    <source>
        <dbReference type="ARBA" id="ARBA00022833"/>
    </source>
</evidence>
<dbReference type="PRINTS" id="PR00765">
    <property type="entry name" value="CRBOXYPTASEA"/>
</dbReference>
<keyword evidence="4" id="KW-0378">Hydrolase</keyword>
<evidence type="ECO:0000256" key="7">
    <source>
        <dbReference type="PROSITE-ProRule" id="PRU01379"/>
    </source>
</evidence>
<dbReference type="SUPFAM" id="SSF54106">
    <property type="entry name" value="LysM domain"/>
    <property type="match status" value="1"/>
</dbReference>
<dbReference type="Gene3D" id="3.40.630.10">
    <property type="entry name" value="Zn peptidases"/>
    <property type="match status" value="1"/>
</dbReference>
<dbReference type="CDD" id="cd06229">
    <property type="entry name" value="M14_Endopeptidase_I"/>
    <property type="match status" value="1"/>
</dbReference>
<name>A0A9W5S3I9_9BACL</name>
<dbReference type="GO" id="GO:0008270">
    <property type="term" value="F:zinc ion binding"/>
    <property type="evidence" value="ECO:0007669"/>
    <property type="project" value="InterPro"/>
</dbReference>
<evidence type="ECO:0000256" key="4">
    <source>
        <dbReference type="ARBA" id="ARBA00022801"/>
    </source>
</evidence>
<dbReference type="EMBL" id="JFHU01000051">
    <property type="protein sequence ID" value="EXX90809.1"/>
    <property type="molecule type" value="Genomic_DNA"/>
</dbReference>
<evidence type="ECO:0000259" key="9">
    <source>
        <dbReference type="PROSITE" id="PS52035"/>
    </source>
</evidence>
<sequence length="357" mass="39899">MDRYISRPGDTVLRIAERFGMEAEALYAANPHVSRTRHLAAGSELLVSRQAVPGVFGAEARIVRGNAEYGPRQLSADIDRLRHFYPFLQAGVIGQSVMGKPIGALRIGYGKRRLHVNASFHANEWITSLVLMMFLEDYCRAVSQRTPIRGCDPRELMGRTQLWLVPMVNPDGVELAQEGVAPAHPFGGDLIRWNRYSDRFFRWKANVRGVDLNDQFPAHWEEECARRAAEGPGPRDYSGEAPLSEPEAAALAALTIRQSFDMVIALHTQGQEIYWNYRDCEPAGAGELADRLGRASGYHPVKLHGSDAGYKDWFIQRFRKPGFTVECGVGVNPLPLLQADDIYDDIAPLLLEAMLRV</sequence>
<accession>A0A9W5S3I9</accession>
<keyword evidence="11" id="KW-1185">Reference proteome</keyword>
<evidence type="ECO:0000256" key="3">
    <source>
        <dbReference type="ARBA" id="ARBA00022670"/>
    </source>
</evidence>
<dbReference type="Gene3D" id="3.10.350.10">
    <property type="entry name" value="LysM domain"/>
    <property type="match status" value="1"/>
</dbReference>
<evidence type="ECO:0000256" key="2">
    <source>
        <dbReference type="ARBA" id="ARBA00005988"/>
    </source>
</evidence>
<dbReference type="Pfam" id="PF01476">
    <property type="entry name" value="LysM"/>
    <property type="match status" value="1"/>
</dbReference>
<comment type="caution">
    <text evidence="10">The sequence shown here is derived from an EMBL/GenBank/DDBJ whole genome shotgun (WGS) entry which is preliminary data.</text>
</comment>
<dbReference type="AlphaFoldDB" id="A0A9W5S3I9"/>
<keyword evidence="3" id="KW-0645">Protease</keyword>
<dbReference type="PANTHER" id="PTHR11705">
    <property type="entry name" value="PROTEASE FAMILY M14 CARBOXYPEPTIDASE A,B"/>
    <property type="match status" value="1"/>
</dbReference>